<protein>
    <submittedName>
        <fullName evidence="6">Glutamyl aminopeptidase</fullName>
        <ecNumber evidence="6">3.4.11.7</ecNumber>
    </submittedName>
</protein>
<dbReference type="Proteomes" id="UP000318437">
    <property type="component" value="Unassembled WGS sequence"/>
</dbReference>
<dbReference type="GO" id="GO:0046872">
    <property type="term" value="F:metal ion binding"/>
    <property type="evidence" value="ECO:0007669"/>
    <property type="project" value="UniProtKB-KW"/>
</dbReference>
<dbReference type="OrthoDB" id="361940at2"/>
<dbReference type="Gene3D" id="3.40.630.10">
    <property type="entry name" value="Zn peptidases"/>
    <property type="match status" value="1"/>
</dbReference>
<dbReference type="Gene3D" id="2.40.30.40">
    <property type="entry name" value="Peptidase M42, domain 2"/>
    <property type="match status" value="1"/>
</dbReference>
<keyword evidence="3" id="KW-0645">Protease</keyword>
<organism evidence="6 7">
    <name type="scientific">Bythopirellula polymerisocia</name>
    <dbReference type="NCBI Taxonomy" id="2528003"/>
    <lineage>
        <taxon>Bacteria</taxon>
        <taxon>Pseudomonadati</taxon>
        <taxon>Planctomycetota</taxon>
        <taxon>Planctomycetia</taxon>
        <taxon>Pirellulales</taxon>
        <taxon>Lacipirellulaceae</taxon>
        <taxon>Bythopirellula</taxon>
    </lineage>
</organism>
<evidence type="ECO:0000313" key="6">
    <source>
        <dbReference type="EMBL" id="TWU30259.1"/>
    </source>
</evidence>
<evidence type="ECO:0000256" key="3">
    <source>
        <dbReference type="ARBA" id="ARBA00022670"/>
    </source>
</evidence>
<comment type="caution">
    <text evidence="6">The sequence shown here is derived from an EMBL/GenBank/DDBJ whole genome shotgun (WGS) entry which is preliminary data.</text>
</comment>
<dbReference type="GO" id="GO:0006508">
    <property type="term" value="P:proteolysis"/>
    <property type="evidence" value="ECO:0007669"/>
    <property type="project" value="UniProtKB-KW"/>
</dbReference>
<dbReference type="PANTHER" id="PTHR32481">
    <property type="entry name" value="AMINOPEPTIDASE"/>
    <property type="match status" value="1"/>
</dbReference>
<comment type="similarity">
    <text evidence="1">Belongs to the peptidase M42 family.</text>
</comment>
<dbReference type="InterPro" id="IPR017537">
    <property type="entry name" value="Peptidase_M42_hydrolase"/>
</dbReference>
<gene>
    <name evidence="6" type="primary">pepA</name>
    <name evidence="6" type="ORF">Pla144_10450</name>
</gene>
<dbReference type="CDD" id="cd05657">
    <property type="entry name" value="M42_glucanase_like"/>
    <property type="match status" value="1"/>
</dbReference>
<proteinExistence type="inferred from homology"/>
<evidence type="ECO:0000256" key="1">
    <source>
        <dbReference type="ARBA" id="ARBA00006272"/>
    </source>
</evidence>
<evidence type="ECO:0000256" key="2">
    <source>
        <dbReference type="ARBA" id="ARBA00022438"/>
    </source>
</evidence>
<keyword evidence="2 6" id="KW-0031">Aminopeptidase</keyword>
<dbReference type="PANTHER" id="PTHR32481:SF7">
    <property type="entry name" value="AMINOPEPTIDASE YHFE-RELATED"/>
    <property type="match status" value="1"/>
</dbReference>
<dbReference type="InterPro" id="IPR023367">
    <property type="entry name" value="Peptidase_M42_dom2"/>
</dbReference>
<dbReference type="InterPro" id="IPR008007">
    <property type="entry name" value="Peptidase_M42"/>
</dbReference>
<keyword evidence="4" id="KW-0479">Metal-binding</keyword>
<dbReference type="EC" id="3.4.11.7" evidence="6"/>
<evidence type="ECO:0000256" key="5">
    <source>
        <dbReference type="ARBA" id="ARBA00022801"/>
    </source>
</evidence>
<reference evidence="6 7" key="1">
    <citation type="submission" date="2019-02" db="EMBL/GenBank/DDBJ databases">
        <title>Deep-cultivation of Planctomycetes and their phenomic and genomic characterization uncovers novel biology.</title>
        <authorList>
            <person name="Wiegand S."/>
            <person name="Jogler M."/>
            <person name="Boedeker C."/>
            <person name="Pinto D."/>
            <person name="Vollmers J."/>
            <person name="Rivas-Marin E."/>
            <person name="Kohn T."/>
            <person name="Peeters S.H."/>
            <person name="Heuer A."/>
            <person name="Rast P."/>
            <person name="Oberbeckmann S."/>
            <person name="Bunk B."/>
            <person name="Jeske O."/>
            <person name="Meyerdierks A."/>
            <person name="Storesund J.E."/>
            <person name="Kallscheuer N."/>
            <person name="Luecker S."/>
            <person name="Lage O.M."/>
            <person name="Pohl T."/>
            <person name="Merkel B.J."/>
            <person name="Hornburger P."/>
            <person name="Mueller R.-W."/>
            <person name="Bruemmer F."/>
            <person name="Labrenz M."/>
            <person name="Spormann A.M."/>
            <person name="Op Den Camp H."/>
            <person name="Overmann J."/>
            <person name="Amann R."/>
            <person name="Jetten M.S.M."/>
            <person name="Mascher T."/>
            <person name="Medema M.H."/>
            <person name="Devos D.P."/>
            <person name="Kaster A.-K."/>
            <person name="Ovreas L."/>
            <person name="Rohde M."/>
            <person name="Galperin M.Y."/>
            <person name="Jogler C."/>
        </authorList>
    </citation>
    <scope>NUCLEOTIDE SEQUENCE [LARGE SCALE GENOMIC DNA]</scope>
    <source>
        <strain evidence="6 7">Pla144</strain>
    </source>
</reference>
<dbReference type="NCBIfam" id="TIGR03106">
    <property type="entry name" value="trio_M42_hydro"/>
    <property type="match status" value="1"/>
</dbReference>
<accession>A0A5C6D5S9</accession>
<dbReference type="AlphaFoldDB" id="A0A5C6D5S9"/>
<name>A0A5C6D5S9_9BACT</name>
<evidence type="ECO:0000313" key="7">
    <source>
        <dbReference type="Proteomes" id="UP000318437"/>
    </source>
</evidence>
<dbReference type="SUPFAM" id="SSF101821">
    <property type="entry name" value="Aminopeptidase/glucanase lid domain"/>
    <property type="match status" value="1"/>
</dbReference>
<dbReference type="InterPro" id="IPR051464">
    <property type="entry name" value="Peptidase_M42_aminopept"/>
</dbReference>
<keyword evidence="5 6" id="KW-0378">Hydrolase</keyword>
<dbReference type="RefSeq" id="WP_146448335.1">
    <property type="nucleotide sequence ID" value="NZ_SJPS01000001.1"/>
</dbReference>
<dbReference type="SUPFAM" id="SSF53187">
    <property type="entry name" value="Zn-dependent exopeptidases"/>
    <property type="match status" value="1"/>
</dbReference>
<dbReference type="GO" id="GO:0004230">
    <property type="term" value="F:glutamyl aminopeptidase activity"/>
    <property type="evidence" value="ECO:0007669"/>
    <property type="project" value="UniProtKB-EC"/>
</dbReference>
<keyword evidence="7" id="KW-1185">Reference proteome</keyword>
<dbReference type="Pfam" id="PF05343">
    <property type="entry name" value="Peptidase_M42"/>
    <property type="match status" value="1"/>
</dbReference>
<sequence length="397" mass="43684">MKQIPLDSEYLLSSLLVLLGIHSPTGYTDPIVRSVCQMLKELDIEFELTRRGAIRATLRGKQGSPDRAVVTHLDTIGAMVRELKDNGRLGLVPVGTWSSRFAEGGRVSIFTDDLIYRGQVLPLKASGHTFDRDVDTQPVGWDHVELRVDERACNKQQLLDLGINVGDFVGFDSCTEEFPNGYICARHLDNKAGVAAVLTAAKYLIDNEIELPVDLHLLFTISEEVGSGASAVLHGDVAEMITVDNGTTAPGQSASEFGVTIAMADSSGPFDYHLTHHLIHLCQENKLPFRRDILRYYRCDSASALEAGNDIRTALITFGVDGSHGYERTNVDSLKSIAQLIVAYSTQRPLHASQRDPLSTLEDFPETRDTDVEGVKFIPPNPIQQVAEKLTEEVIDK</sequence>
<dbReference type="EMBL" id="SJPS01000001">
    <property type="protein sequence ID" value="TWU30259.1"/>
    <property type="molecule type" value="Genomic_DNA"/>
</dbReference>
<evidence type="ECO:0000256" key="4">
    <source>
        <dbReference type="ARBA" id="ARBA00022723"/>
    </source>
</evidence>